<dbReference type="InterPro" id="IPR000352">
    <property type="entry name" value="Pep_chain_release_fac_I"/>
</dbReference>
<dbReference type="AlphaFoldDB" id="A0A7R8H9D9"/>
<feature type="domain" description="Prokaryotic-type class I peptide chain release factors" evidence="6">
    <location>
        <begin position="126"/>
        <end position="243"/>
    </location>
</feature>
<protein>
    <recommendedName>
        <fullName evidence="3">Large ribosomal subunit protein mL62</fullName>
        <ecNumber evidence="1">3.1.1.29</ecNumber>
    </recommendedName>
    <alternativeName>
        <fullName evidence="4">Peptidyl-tRNA hydrolase ICT1, mitochondrial</fullName>
    </alternativeName>
</protein>
<proteinExistence type="inferred from homology"/>
<dbReference type="EMBL" id="HG994584">
    <property type="protein sequence ID" value="CAF2939585.1"/>
    <property type="molecule type" value="Genomic_DNA"/>
</dbReference>
<dbReference type="GO" id="GO:0070126">
    <property type="term" value="P:mitochondrial translational termination"/>
    <property type="evidence" value="ECO:0007669"/>
    <property type="project" value="TreeGrafter"/>
</dbReference>
<evidence type="ECO:0000259" key="6">
    <source>
        <dbReference type="Pfam" id="PF00472"/>
    </source>
</evidence>
<dbReference type="SUPFAM" id="SSF75620">
    <property type="entry name" value="Release factor"/>
    <property type="match status" value="1"/>
</dbReference>
<dbReference type="PANTHER" id="PTHR11075">
    <property type="entry name" value="PEPTIDE CHAIN RELEASE FACTOR"/>
    <property type="match status" value="1"/>
</dbReference>
<comment type="similarity">
    <text evidence="2">Belongs to the prokaryotic/mitochondrial release factor family. Mitochondrion-specific ribosomal protein mL62 subfamily.</text>
</comment>
<keyword evidence="7" id="KW-0378">Hydrolase</keyword>
<dbReference type="Gene3D" id="3.30.160.20">
    <property type="match status" value="1"/>
</dbReference>
<organism evidence="7 8">
    <name type="scientific">Lepeophtheirus salmonis</name>
    <name type="common">Salmon louse</name>
    <name type="synonym">Caligus salmonis</name>
    <dbReference type="NCBI Taxonomy" id="72036"/>
    <lineage>
        <taxon>Eukaryota</taxon>
        <taxon>Metazoa</taxon>
        <taxon>Ecdysozoa</taxon>
        <taxon>Arthropoda</taxon>
        <taxon>Crustacea</taxon>
        <taxon>Multicrustacea</taxon>
        <taxon>Hexanauplia</taxon>
        <taxon>Copepoda</taxon>
        <taxon>Siphonostomatoida</taxon>
        <taxon>Caligidae</taxon>
        <taxon>Lepeophtheirus</taxon>
    </lineage>
</organism>
<evidence type="ECO:0000313" key="8">
    <source>
        <dbReference type="Proteomes" id="UP000675881"/>
    </source>
</evidence>
<dbReference type="InterPro" id="IPR045853">
    <property type="entry name" value="Pep_chain_release_fac_I_sf"/>
</dbReference>
<keyword evidence="8" id="KW-1185">Reference proteome</keyword>
<evidence type="ECO:0000256" key="2">
    <source>
        <dbReference type="ARBA" id="ARBA00038225"/>
    </source>
</evidence>
<reference evidence="7" key="1">
    <citation type="submission" date="2021-02" db="EMBL/GenBank/DDBJ databases">
        <authorList>
            <person name="Bekaert M."/>
        </authorList>
    </citation>
    <scope>NUCLEOTIDE SEQUENCE</scope>
    <source>
        <strain evidence="7">IoA-00</strain>
    </source>
</reference>
<sequence>MRLILPIPTAPFYETGFPDLLVIKYKCWSRLIAEDDLCCTLAKDTTRISDLARKKHKEQRYLSMAFETLAPAVCEKMNSEELVPWWMFMTAMQKLNGAKVQGKEVKVEIVHEGGRCGSRGRCNRASSGPGGQAINKSSSKVLIKFRPKNCTVLTAEQKDVLHKHGSSSQTGTLIVSSEKTRSQSKNLDDAMNKLERKLKEILEPKLPEPLTPEEIEKLDKGKLKAEKKRLEQKRYRGSIKKERKGIFYE</sequence>
<evidence type="ECO:0000256" key="1">
    <source>
        <dbReference type="ARBA" id="ARBA00013260"/>
    </source>
</evidence>
<gene>
    <name evidence="7" type="ORF">LSAA_9712</name>
</gene>
<evidence type="ECO:0000256" key="5">
    <source>
        <dbReference type="SAM" id="MobiDB-lite"/>
    </source>
</evidence>
<dbReference type="OrthoDB" id="270639at2759"/>
<evidence type="ECO:0000313" key="7">
    <source>
        <dbReference type="EMBL" id="CAF2939585.1"/>
    </source>
</evidence>
<name>A0A7R8H9D9_LEPSM</name>
<dbReference type="Pfam" id="PF00472">
    <property type="entry name" value="RF-1"/>
    <property type="match status" value="1"/>
</dbReference>
<dbReference type="EC" id="3.1.1.29" evidence="1"/>
<dbReference type="PANTHER" id="PTHR11075:SF54">
    <property type="entry name" value="LARGE RIBOSOMAL SUBUNIT PROTEIN ML62"/>
    <property type="match status" value="1"/>
</dbReference>
<dbReference type="Proteomes" id="UP000675881">
    <property type="component" value="Chromosome 5"/>
</dbReference>
<dbReference type="GO" id="GO:0016150">
    <property type="term" value="F:translation release factor activity, codon nonspecific"/>
    <property type="evidence" value="ECO:0007669"/>
    <property type="project" value="TreeGrafter"/>
</dbReference>
<evidence type="ECO:0000256" key="4">
    <source>
        <dbReference type="ARBA" id="ARBA00041531"/>
    </source>
</evidence>
<feature type="region of interest" description="Disordered" evidence="5">
    <location>
        <begin position="162"/>
        <end position="186"/>
    </location>
</feature>
<evidence type="ECO:0000256" key="3">
    <source>
        <dbReference type="ARBA" id="ARBA00039441"/>
    </source>
</evidence>
<accession>A0A7R8H9D9</accession>
<feature type="compositionally biased region" description="Polar residues" evidence="5">
    <location>
        <begin position="166"/>
        <end position="177"/>
    </location>
</feature>
<dbReference type="GO" id="GO:0005762">
    <property type="term" value="C:mitochondrial large ribosomal subunit"/>
    <property type="evidence" value="ECO:0007669"/>
    <property type="project" value="TreeGrafter"/>
</dbReference>
<dbReference type="GO" id="GO:0004045">
    <property type="term" value="F:peptidyl-tRNA hydrolase activity"/>
    <property type="evidence" value="ECO:0007669"/>
    <property type="project" value="UniProtKB-EC"/>
</dbReference>
<dbReference type="InterPro" id="IPR052104">
    <property type="entry name" value="Mito_Release_Factor_mL62"/>
</dbReference>